<dbReference type="InterPro" id="IPR024705">
    <property type="entry name" value="Ssp411"/>
</dbReference>
<evidence type="ECO:0000259" key="1">
    <source>
        <dbReference type="Pfam" id="PF03190"/>
    </source>
</evidence>
<name>A0ABM9AP96_9BACT</name>
<feature type="domain" description="Spermatogenesis-associated protein 20-like TRX" evidence="1">
    <location>
        <begin position="10"/>
        <end position="164"/>
    </location>
</feature>
<dbReference type="CDD" id="cd02955">
    <property type="entry name" value="SSP411"/>
    <property type="match status" value="1"/>
</dbReference>
<dbReference type="Gene3D" id="3.40.30.10">
    <property type="entry name" value="Glutaredoxin"/>
    <property type="match status" value="1"/>
</dbReference>
<dbReference type="SUPFAM" id="SSF52833">
    <property type="entry name" value="Thioredoxin-like"/>
    <property type="match status" value="1"/>
</dbReference>
<protein>
    <recommendedName>
        <fullName evidence="1">Spermatogenesis-associated protein 20-like TRX domain-containing protein</fullName>
    </recommendedName>
</protein>
<comment type="caution">
    <text evidence="2">The sequence shown here is derived from an EMBL/GenBank/DDBJ whole genome shotgun (WGS) entry which is preliminary data.</text>
</comment>
<dbReference type="Proteomes" id="UP000837932">
    <property type="component" value="Unassembled WGS sequence"/>
</dbReference>
<accession>A0ABM9AP96</accession>
<dbReference type="PANTHER" id="PTHR42899">
    <property type="entry name" value="SPERMATOGENESIS-ASSOCIATED PROTEIN 20"/>
    <property type="match status" value="1"/>
</dbReference>
<evidence type="ECO:0000313" key="2">
    <source>
        <dbReference type="EMBL" id="CAH0995647.1"/>
    </source>
</evidence>
<organism evidence="2 3">
    <name type="scientific">Emticicia aquatica</name>
    <dbReference type="NCBI Taxonomy" id="1681835"/>
    <lineage>
        <taxon>Bacteria</taxon>
        <taxon>Pseudomonadati</taxon>
        <taxon>Bacteroidota</taxon>
        <taxon>Cytophagia</taxon>
        <taxon>Cytophagales</taxon>
        <taxon>Leadbetterellaceae</taxon>
        <taxon>Emticicia</taxon>
    </lineage>
</organism>
<gene>
    <name evidence="2" type="ORF">EMA8858_01772</name>
</gene>
<dbReference type="InterPro" id="IPR008928">
    <property type="entry name" value="6-hairpin_glycosidase_sf"/>
</dbReference>
<reference evidence="2" key="1">
    <citation type="submission" date="2021-12" db="EMBL/GenBank/DDBJ databases">
        <authorList>
            <person name="Rodrigo-Torres L."/>
            <person name="Arahal R. D."/>
            <person name="Lucena T."/>
        </authorList>
    </citation>
    <scope>NUCLEOTIDE SEQUENCE</scope>
    <source>
        <strain evidence="2">CECT 8858</strain>
    </source>
</reference>
<dbReference type="InterPro" id="IPR004879">
    <property type="entry name" value="Ssp411-like_TRX"/>
</dbReference>
<keyword evidence="3" id="KW-1185">Reference proteome</keyword>
<evidence type="ECO:0000313" key="3">
    <source>
        <dbReference type="Proteomes" id="UP000837932"/>
    </source>
</evidence>
<proteinExistence type="predicted"/>
<dbReference type="PANTHER" id="PTHR42899:SF1">
    <property type="entry name" value="SPERMATOGENESIS-ASSOCIATED PROTEIN 20"/>
    <property type="match status" value="1"/>
</dbReference>
<sequence>MGFNNIKMQNLLINETSPYLLQHAHNPVEWYPWGEAALQKAKTEDKPILVSIGYSACHWCHVMERESFENEEIAAIMNKHLVCIKVDREERPDVDAIYMDALQAMGLRGGWPLNVFLMPDAKPFYGGTYFPPRNWANLVESISNAFKNDRQKLQKSAEGFTQNMLSKESDKYQMNIGEAGLQISEEDLNTIFNRLHKDFDFEKGGMNRSPKFPMPSIWKFLLRYYSISKDKRALEHLIHTLDRVALGGIYDTIGGGWTRYSTDEDWKVPHFEKMLYDNGQLTSLYAEAYALTRDDLYKEKVTETIVWLEKEMMSDEGGFYSALDADSEGEEGKFYVWSKQEIDEILGNEASEFCDVFDFSEEGNWEHRNNVVHLESRKFMKDGFPLTQEIKQKLFDYRSKRVRPGLDDKILCSWNGLMLKGLIDAYRYIGTQKFLDLALLNAHFLLEKMTIKVANEDGNESRGLWHNYKNGKANLVAYLEDYASVIDSYTALYQVTFDEKWLFEAEMLADYVMANFYDSEDEFFYFTDIQGEELIARKKEIFDNVIPASNSMMATNLYNLGTILGRNDFIEISNLMLAKMKTIMLTDPQWVTQWACLATQHTNPIAEIAIVGDNYLTIRTLMDKKYQPNKVFVGTNEASKLPLLQNRTTKKGETTIYVCFDKTCQLPTTDIEKALDLLKQ</sequence>
<dbReference type="InterPro" id="IPR036249">
    <property type="entry name" value="Thioredoxin-like_sf"/>
</dbReference>
<dbReference type="EMBL" id="CAKLPY010000001">
    <property type="protein sequence ID" value="CAH0995647.1"/>
    <property type="molecule type" value="Genomic_DNA"/>
</dbReference>
<dbReference type="PIRSF" id="PIRSF006402">
    <property type="entry name" value="UCP006402_thioredoxin"/>
    <property type="match status" value="1"/>
</dbReference>
<dbReference type="SUPFAM" id="SSF48208">
    <property type="entry name" value="Six-hairpin glycosidases"/>
    <property type="match status" value="1"/>
</dbReference>
<dbReference type="Pfam" id="PF03190">
    <property type="entry name" value="Thioredox_DsbH"/>
    <property type="match status" value="1"/>
</dbReference>
<dbReference type="Gene3D" id="1.50.10.20">
    <property type="match status" value="1"/>
</dbReference>